<dbReference type="SUPFAM" id="SSF88874">
    <property type="entry name" value="Receptor-binding domain of short tail fibre protein gp12"/>
    <property type="match status" value="1"/>
</dbReference>
<organism evidence="2 3">
    <name type="scientific">Sphingomonas rustica</name>
    <dbReference type="NCBI Taxonomy" id="3103142"/>
    <lineage>
        <taxon>Bacteria</taxon>
        <taxon>Pseudomonadati</taxon>
        <taxon>Pseudomonadota</taxon>
        <taxon>Alphaproteobacteria</taxon>
        <taxon>Sphingomonadales</taxon>
        <taxon>Sphingomonadaceae</taxon>
        <taxon>Sphingomonas</taxon>
    </lineage>
</organism>
<dbReference type="Pfam" id="PF07484">
    <property type="entry name" value="Collar"/>
    <property type="match status" value="1"/>
</dbReference>
<evidence type="ECO:0000259" key="1">
    <source>
        <dbReference type="Pfam" id="PF07484"/>
    </source>
</evidence>
<evidence type="ECO:0000313" key="3">
    <source>
        <dbReference type="Proteomes" id="UP001427805"/>
    </source>
</evidence>
<dbReference type="EMBL" id="JBDIZK010000021">
    <property type="protein sequence ID" value="MEN3749952.1"/>
    <property type="molecule type" value="Genomic_DNA"/>
</dbReference>
<keyword evidence="3" id="KW-1185">Reference proteome</keyword>
<accession>A0ABV0BHV6</accession>
<dbReference type="InterPro" id="IPR037053">
    <property type="entry name" value="Phage_tail_collar_dom_sf"/>
</dbReference>
<reference evidence="2 3" key="1">
    <citation type="submission" date="2024-05" db="EMBL/GenBank/DDBJ databases">
        <title>Sphingomonas sp. HF-S3 16S ribosomal RNA gene Genome sequencing and assembly.</title>
        <authorList>
            <person name="Lee H."/>
        </authorList>
    </citation>
    <scope>NUCLEOTIDE SEQUENCE [LARGE SCALE GENOMIC DNA]</scope>
    <source>
        <strain evidence="2 3">HF-S3</strain>
    </source>
</reference>
<gene>
    <name evidence="2" type="ORF">TPR58_22460</name>
</gene>
<dbReference type="InterPro" id="IPR011083">
    <property type="entry name" value="Phage_tail_collar_dom"/>
</dbReference>
<feature type="domain" description="Phage tail collar" evidence="1">
    <location>
        <begin position="7"/>
        <end position="62"/>
    </location>
</feature>
<proteinExistence type="predicted"/>
<evidence type="ECO:0000313" key="2">
    <source>
        <dbReference type="EMBL" id="MEN3749952.1"/>
    </source>
</evidence>
<protein>
    <submittedName>
        <fullName evidence="2">Tail fiber protein</fullName>
    </submittedName>
</protein>
<name>A0ABV0BHV6_9SPHN</name>
<dbReference type="RefSeq" id="WP_346249001.1">
    <property type="nucleotide sequence ID" value="NZ_JBDIZK010000021.1"/>
</dbReference>
<sequence length="188" mass="19300">MSTPYLGQLKLFAGTFAPVGWALCNGQLVSIAQNDALYALLGTTFGGDGINTFGLPDFRGRAAVGAQNGATGPGLTARQLGSVGGSANVTLTTANLPAHQHSINAWDTPATTSNPSGKVLARPGLANPNSPEVGNSLFYLSNQVTANIPALPANTLSNSGNSQPHNNLMPYLAVTHIIALYGIFPSQN</sequence>
<comment type="caution">
    <text evidence="2">The sequence shown here is derived from an EMBL/GenBank/DDBJ whole genome shotgun (WGS) entry which is preliminary data.</text>
</comment>
<dbReference type="Proteomes" id="UP001427805">
    <property type="component" value="Unassembled WGS sequence"/>
</dbReference>
<dbReference type="Gene3D" id="3.90.1340.10">
    <property type="entry name" value="Phage tail collar domain"/>
    <property type="match status" value="1"/>
</dbReference>